<dbReference type="EMBL" id="CP031320">
    <property type="protein sequence ID" value="AXK36504.1"/>
    <property type="molecule type" value="Genomic_DNA"/>
</dbReference>
<feature type="region of interest" description="Disordered" evidence="1">
    <location>
        <begin position="36"/>
        <end position="67"/>
    </location>
</feature>
<accession>A0A345XXY8</accession>
<name>A0A345XXY8_9ACTN</name>
<reference evidence="2 3" key="1">
    <citation type="submission" date="2018-07" db="EMBL/GenBank/DDBJ databases">
        <title>Draft genome of the type strain Streptomyces armeniacus ATCC 15676.</title>
        <authorList>
            <person name="Labana P."/>
            <person name="Gosse J.T."/>
            <person name="Boddy C.N."/>
        </authorList>
    </citation>
    <scope>NUCLEOTIDE SEQUENCE [LARGE SCALE GENOMIC DNA]</scope>
    <source>
        <strain evidence="2 3">ATCC 15676</strain>
    </source>
</reference>
<dbReference type="RefSeq" id="WP_208883459.1">
    <property type="nucleotide sequence ID" value="NZ_CP031320.1"/>
</dbReference>
<dbReference type="KEGG" id="sarm:DVA86_31950"/>
<dbReference type="Proteomes" id="UP000254425">
    <property type="component" value="Chromosome"/>
</dbReference>
<feature type="compositionally biased region" description="Basic and acidic residues" evidence="1">
    <location>
        <begin position="54"/>
        <end position="67"/>
    </location>
</feature>
<sequence length="105" mass="11468">MTFDFPDELLHTQKELCRVRSERSRLLAALPSFAEASAQSGAAHWAPGDPPLGRSREQAEQEHQLRGQETELAAAIQAHPFWATLSGPALVDARSALKYAACQAE</sequence>
<evidence type="ECO:0000313" key="2">
    <source>
        <dbReference type="EMBL" id="AXK36504.1"/>
    </source>
</evidence>
<evidence type="ECO:0000313" key="3">
    <source>
        <dbReference type="Proteomes" id="UP000254425"/>
    </source>
</evidence>
<protein>
    <submittedName>
        <fullName evidence="2">Uncharacterized protein</fullName>
    </submittedName>
</protein>
<keyword evidence="3" id="KW-1185">Reference proteome</keyword>
<gene>
    <name evidence="2" type="ORF">DVA86_31950</name>
</gene>
<organism evidence="2 3">
    <name type="scientific">Streptomyces armeniacus</name>
    <dbReference type="NCBI Taxonomy" id="83291"/>
    <lineage>
        <taxon>Bacteria</taxon>
        <taxon>Bacillati</taxon>
        <taxon>Actinomycetota</taxon>
        <taxon>Actinomycetes</taxon>
        <taxon>Kitasatosporales</taxon>
        <taxon>Streptomycetaceae</taxon>
        <taxon>Streptomyces</taxon>
    </lineage>
</organism>
<proteinExistence type="predicted"/>
<evidence type="ECO:0000256" key="1">
    <source>
        <dbReference type="SAM" id="MobiDB-lite"/>
    </source>
</evidence>
<dbReference type="AlphaFoldDB" id="A0A345XXY8"/>